<keyword evidence="12" id="KW-0961">Cell wall biogenesis/degradation</keyword>
<dbReference type="RefSeq" id="WP_243450648.1">
    <property type="nucleotide sequence ID" value="NZ_BMJM01000005.1"/>
</dbReference>
<evidence type="ECO:0000256" key="6">
    <source>
        <dbReference type="ARBA" id="ARBA00022676"/>
    </source>
</evidence>
<dbReference type="InterPro" id="IPR050396">
    <property type="entry name" value="Glycosyltr_51/Transpeptidase"/>
</dbReference>
<comment type="caution">
    <text evidence="19">The sequence shown here is derived from an EMBL/GenBank/DDBJ whole genome shotgun (WGS) entry which is preliminary data.</text>
</comment>
<evidence type="ECO:0000256" key="12">
    <source>
        <dbReference type="ARBA" id="ARBA00023316"/>
    </source>
</evidence>
<evidence type="ECO:0000259" key="17">
    <source>
        <dbReference type="Pfam" id="PF00905"/>
    </source>
</evidence>
<comment type="catalytic activity">
    <reaction evidence="13">
        <text>Preferential cleavage: (Ac)2-L-Lys-D-Ala-|-D-Ala. Also transpeptidation of peptidyl-alanyl moieties that are N-acyl substituents of D-alanine.</text>
        <dbReference type="EC" id="3.4.16.4"/>
    </reaction>
</comment>
<feature type="transmembrane region" description="Helical" evidence="16">
    <location>
        <begin position="20"/>
        <end position="46"/>
    </location>
</feature>
<evidence type="ECO:0000256" key="8">
    <source>
        <dbReference type="ARBA" id="ARBA00022801"/>
    </source>
</evidence>
<dbReference type="NCBIfam" id="TIGR02074">
    <property type="entry name" value="PBP_1a_fam"/>
    <property type="match status" value="1"/>
</dbReference>
<dbReference type="GO" id="GO:0009002">
    <property type="term" value="F:serine-type D-Ala-D-Ala carboxypeptidase activity"/>
    <property type="evidence" value="ECO:0007669"/>
    <property type="project" value="UniProtKB-EC"/>
</dbReference>
<dbReference type="PANTHER" id="PTHR32282">
    <property type="entry name" value="BINDING PROTEIN TRANSPEPTIDASE, PUTATIVE-RELATED"/>
    <property type="match status" value="1"/>
</dbReference>
<keyword evidence="8" id="KW-0378">Hydrolase</keyword>
<evidence type="ECO:0000256" key="9">
    <source>
        <dbReference type="ARBA" id="ARBA00022960"/>
    </source>
</evidence>
<evidence type="ECO:0000256" key="5">
    <source>
        <dbReference type="ARBA" id="ARBA00022670"/>
    </source>
</evidence>
<keyword evidence="7" id="KW-0808">Transferase</keyword>
<dbReference type="Pfam" id="PF00905">
    <property type="entry name" value="Transpeptidase"/>
    <property type="match status" value="1"/>
</dbReference>
<dbReference type="AlphaFoldDB" id="A0A916ZS84"/>
<accession>A0A916ZS84</accession>
<evidence type="ECO:0000256" key="1">
    <source>
        <dbReference type="ARBA" id="ARBA00004752"/>
    </source>
</evidence>
<dbReference type="GO" id="GO:0030288">
    <property type="term" value="C:outer membrane-bounded periplasmic space"/>
    <property type="evidence" value="ECO:0007669"/>
    <property type="project" value="TreeGrafter"/>
</dbReference>
<dbReference type="InterPro" id="IPR036950">
    <property type="entry name" value="PBP_transglycosylase"/>
</dbReference>
<evidence type="ECO:0000256" key="7">
    <source>
        <dbReference type="ARBA" id="ARBA00022679"/>
    </source>
</evidence>
<dbReference type="InterPro" id="IPR012338">
    <property type="entry name" value="Beta-lactam/transpept-like"/>
</dbReference>
<evidence type="ECO:0000256" key="4">
    <source>
        <dbReference type="ARBA" id="ARBA00022645"/>
    </source>
</evidence>
<dbReference type="FunFam" id="1.10.3810.10:FF:000001">
    <property type="entry name" value="Penicillin-binding protein 1A"/>
    <property type="match status" value="1"/>
</dbReference>
<evidence type="ECO:0000259" key="18">
    <source>
        <dbReference type="Pfam" id="PF00912"/>
    </source>
</evidence>
<feature type="domain" description="Glycosyl transferase family 51" evidence="18">
    <location>
        <begin position="79"/>
        <end position="245"/>
    </location>
</feature>
<evidence type="ECO:0000256" key="13">
    <source>
        <dbReference type="ARBA" id="ARBA00034000"/>
    </source>
</evidence>
<dbReference type="SUPFAM" id="SSF56601">
    <property type="entry name" value="beta-lactamase/transpeptidase-like"/>
    <property type="match status" value="1"/>
</dbReference>
<evidence type="ECO:0000256" key="15">
    <source>
        <dbReference type="SAM" id="MobiDB-lite"/>
    </source>
</evidence>
<dbReference type="InterPro" id="IPR001264">
    <property type="entry name" value="Glyco_trans_51"/>
</dbReference>
<evidence type="ECO:0000256" key="2">
    <source>
        <dbReference type="ARBA" id="ARBA00007090"/>
    </source>
</evidence>
<keyword evidence="20" id="KW-1185">Reference proteome</keyword>
<dbReference type="EMBL" id="BMJM01000005">
    <property type="protein sequence ID" value="GGE11754.1"/>
    <property type="molecule type" value="Genomic_DNA"/>
</dbReference>
<dbReference type="SUPFAM" id="SSF53955">
    <property type="entry name" value="Lysozyme-like"/>
    <property type="match status" value="1"/>
</dbReference>
<dbReference type="Gene3D" id="1.10.3810.10">
    <property type="entry name" value="Biosynthetic peptidoglycan transglycosylase-like"/>
    <property type="match status" value="1"/>
</dbReference>
<evidence type="ECO:0000256" key="10">
    <source>
        <dbReference type="ARBA" id="ARBA00022984"/>
    </source>
</evidence>
<dbReference type="GO" id="GO:0009252">
    <property type="term" value="P:peptidoglycan biosynthetic process"/>
    <property type="evidence" value="ECO:0007669"/>
    <property type="project" value="UniProtKB-KW"/>
</dbReference>
<evidence type="ECO:0000256" key="16">
    <source>
        <dbReference type="SAM" id="Phobius"/>
    </source>
</evidence>
<keyword evidence="16" id="KW-0812">Transmembrane</keyword>
<dbReference type="GO" id="GO:0006508">
    <property type="term" value="P:proteolysis"/>
    <property type="evidence" value="ECO:0007669"/>
    <property type="project" value="UniProtKB-KW"/>
</dbReference>
<feature type="domain" description="Penicillin-binding protein transpeptidase" evidence="17">
    <location>
        <begin position="326"/>
        <end position="560"/>
    </location>
</feature>
<keyword evidence="16" id="KW-0472">Membrane</keyword>
<evidence type="ECO:0000313" key="20">
    <source>
        <dbReference type="Proteomes" id="UP000635071"/>
    </source>
</evidence>
<dbReference type="PANTHER" id="PTHR32282:SF33">
    <property type="entry name" value="PEPTIDOGLYCAN GLYCOSYLTRANSFERASE"/>
    <property type="match status" value="1"/>
</dbReference>
<keyword evidence="6" id="KW-0328">Glycosyltransferase</keyword>
<dbReference type="InterPro" id="IPR001460">
    <property type="entry name" value="PCN-bd_Tpept"/>
</dbReference>
<evidence type="ECO:0000313" key="19">
    <source>
        <dbReference type="EMBL" id="GGE11754.1"/>
    </source>
</evidence>
<comment type="similarity">
    <text evidence="3">In the N-terminal section; belongs to the glycosyltransferase 51 family.</text>
</comment>
<proteinExistence type="inferred from homology"/>
<evidence type="ECO:0000256" key="3">
    <source>
        <dbReference type="ARBA" id="ARBA00007739"/>
    </source>
</evidence>
<reference evidence="19" key="1">
    <citation type="journal article" date="2014" name="Int. J. Syst. Evol. Microbiol.">
        <title>Complete genome sequence of Corynebacterium casei LMG S-19264T (=DSM 44701T), isolated from a smear-ripened cheese.</title>
        <authorList>
            <consortium name="US DOE Joint Genome Institute (JGI-PGF)"/>
            <person name="Walter F."/>
            <person name="Albersmeier A."/>
            <person name="Kalinowski J."/>
            <person name="Ruckert C."/>
        </authorList>
    </citation>
    <scope>NUCLEOTIDE SEQUENCE</scope>
    <source>
        <strain evidence="19">CGMCC 1.15519</strain>
    </source>
</reference>
<sequence>MARSKSRRSQPARGPIARAFLFVVKAGAILAVAGTLGVAVAVAIAYSTLPDFDQMMRSPNGQSVEIRGAGNEVLVSVGPSYGEWLPYGSIPKVMTDAMISVEDKRFRYHPGFDPISAARSLLVNFQSGRKSQGASTITQQLARNVFLTASKTYARKAREIILALAIERKFTKEAILELYLNRVYFGGGAYGVDAASRKFFGHGATRLGLEEAAIVAGLVQAPSRFAPSADADAARRRANIVLGTMVRSGSITPGEAAAADVATVRFSAPSRRASVRYFTDWVLSEVENLTDETIEPLQVTTTLDIAGQRAAEAALAAETPGGAQAALVALARDGAVRAMVGGRDYVKSNYNRAVAARRQPGSAFKFFVYAAAIEDGVSPDDVMQDKPLTIGRWSPRNSNGRYVGPITVRDAFAQSVNTVAVELAARVGFDTVADTARRFGITTPIDRRPAMALGASDVTLLEMTQAYATVANGGVEARPYAITRITSGSGKVLYERESGQSRVIVAPFVAAKMTELMQAAVETGTGRAAQIGRPLAGKTGTTSSNKDGWFLGFTNELTTGVWMGRDDARAVPGLAGGRAPARAFAAYMARAVGGTPPAPLVTDIDTGFPIIEPDDQVYGIEQGYGPEQQDPAVPTEYGPDGEPLVPGNVQAPPAAPPETPAPQANAQPKINDEWLNRVLVDMDPNAH</sequence>
<dbReference type="Gene3D" id="3.40.710.10">
    <property type="entry name" value="DD-peptidase/beta-lactamase superfamily"/>
    <property type="match status" value="1"/>
</dbReference>
<dbReference type="GO" id="GO:0008955">
    <property type="term" value="F:peptidoglycan glycosyltransferase activity"/>
    <property type="evidence" value="ECO:0007669"/>
    <property type="project" value="UniProtKB-EC"/>
</dbReference>
<keyword evidence="11" id="KW-0511">Multifunctional enzyme</keyword>
<dbReference type="Proteomes" id="UP000635071">
    <property type="component" value="Unassembled WGS sequence"/>
</dbReference>
<keyword evidence="5" id="KW-0645">Protease</keyword>
<comment type="pathway">
    <text evidence="1">Cell wall biogenesis; peptidoglycan biosynthesis.</text>
</comment>
<protein>
    <submittedName>
        <fullName evidence="19">Penicillin-binding protein 1A</fullName>
    </submittedName>
</protein>
<dbReference type="InterPro" id="IPR023346">
    <property type="entry name" value="Lysozyme-like_dom_sf"/>
</dbReference>
<comment type="similarity">
    <text evidence="2">In the C-terminal section; belongs to the transpeptidase family.</text>
</comment>
<organism evidence="19 20">
    <name type="scientific">Sandarakinorhabdus glacialis</name>
    <dbReference type="NCBI Taxonomy" id="1614636"/>
    <lineage>
        <taxon>Bacteria</taxon>
        <taxon>Pseudomonadati</taxon>
        <taxon>Pseudomonadota</taxon>
        <taxon>Alphaproteobacteria</taxon>
        <taxon>Sphingomonadales</taxon>
        <taxon>Sphingosinicellaceae</taxon>
        <taxon>Sandarakinorhabdus</taxon>
    </lineage>
</organism>
<feature type="region of interest" description="Disordered" evidence="15">
    <location>
        <begin position="621"/>
        <end position="671"/>
    </location>
</feature>
<reference evidence="19" key="2">
    <citation type="submission" date="2020-09" db="EMBL/GenBank/DDBJ databases">
        <authorList>
            <person name="Sun Q."/>
            <person name="Zhou Y."/>
        </authorList>
    </citation>
    <scope>NUCLEOTIDE SEQUENCE</scope>
    <source>
        <strain evidence="19">CGMCC 1.15519</strain>
    </source>
</reference>
<dbReference type="GO" id="GO:0071555">
    <property type="term" value="P:cell wall organization"/>
    <property type="evidence" value="ECO:0007669"/>
    <property type="project" value="UniProtKB-KW"/>
</dbReference>
<keyword evidence="4" id="KW-0121">Carboxypeptidase</keyword>
<dbReference type="GO" id="GO:0008360">
    <property type="term" value="P:regulation of cell shape"/>
    <property type="evidence" value="ECO:0007669"/>
    <property type="project" value="UniProtKB-KW"/>
</dbReference>
<comment type="catalytic activity">
    <reaction evidence="14">
        <text>[GlcNAc-(1-&gt;4)-Mur2Ac(oyl-L-Ala-gamma-D-Glu-L-Lys-D-Ala-D-Ala)](n)-di-trans,octa-cis-undecaprenyl diphosphate + beta-D-GlcNAc-(1-&gt;4)-Mur2Ac(oyl-L-Ala-gamma-D-Glu-L-Lys-D-Ala-D-Ala)-di-trans,octa-cis-undecaprenyl diphosphate = [GlcNAc-(1-&gt;4)-Mur2Ac(oyl-L-Ala-gamma-D-Glu-L-Lys-D-Ala-D-Ala)](n+1)-di-trans,octa-cis-undecaprenyl diphosphate + di-trans,octa-cis-undecaprenyl diphosphate + H(+)</text>
        <dbReference type="Rhea" id="RHEA:23708"/>
        <dbReference type="Rhea" id="RHEA-COMP:9602"/>
        <dbReference type="Rhea" id="RHEA-COMP:9603"/>
        <dbReference type="ChEBI" id="CHEBI:15378"/>
        <dbReference type="ChEBI" id="CHEBI:58405"/>
        <dbReference type="ChEBI" id="CHEBI:60033"/>
        <dbReference type="ChEBI" id="CHEBI:78435"/>
        <dbReference type="EC" id="2.4.99.28"/>
    </reaction>
</comment>
<gene>
    <name evidence="19" type="primary">pbpX</name>
    <name evidence="19" type="ORF">GCM10011529_17540</name>
</gene>
<dbReference type="Pfam" id="PF00912">
    <property type="entry name" value="Transgly"/>
    <property type="match status" value="1"/>
</dbReference>
<evidence type="ECO:0000256" key="14">
    <source>
        <dbReference type="ARBA" id="ARBA00049902"/>
    </source>
</evidence>
<name>A0A916ZS84_9SPHN</name>
<keyword evidence="10" id="KW-0573">Peptidoglycan synthesis</keyword>
<evidence type="ECO:0000256" key="11">
    <source>
        <dbReference type="ARBA" id="ARBA00023268"/>
    </source>
</evidence>
<keyword evidence="16" id="KW-1133">Transmembrane helix</keyword>
<keyword evidence="9" id="KW-0133">Cell shape</keyword>
<dbReference type="GO" id="GO:0008658">
    <property type="term" value="F:penicillin binding"/>
    <property type="evidence" value="ECO:0007669"/>
    <property type="project" value="InterPro"/>
</dbReference>